<organism evidence="2 3">
    <name type="scientific">Sandaracinus amylolyticus</name>
    <dbReference type="NCBI Taxonomy" id="927083"/>
    <lineage>
        <taxon>Bacteria</taxon>
        <taxon>Pseudomonadati</taxon>
        <taxon>Myxococcota</taxon>
        <taxon>Polyangia</taxon>
        <taxon>Polyangiales</taxon>
        <taxon>Sandaracinaceae</taxon>
        <taxon>Sandaracinus</taxon>
    </lineage>
</organism>
<dbReference type="InterPro" id="IPR029058">
    <property type="entry name" value="AB_hydrolase_fold"/>
</dbReference>
<dbReference type="OrthoDB" id="9806902at2"/>
<dbReference type="STRING" id="927083.DB32_001566"/>
<dbReference type="Proteomes" id="UP000034883">
    <property type="component" value="Chromosome"/>
</dbReference>
<reference evidence="2 3" key="1">
    <citation type="submission" date="2015-03" db="EMBL/GenBank/DDBJ databases">
        <title>Genome assembly of Sandaracinus amylolyticus DSM 53668.</title>
        <authorList>
            <person name="Sharma G."/>
            <person name="Subramanian S."/>
        </authorList>
    </citation>
    <scope>NUCLEOTIDE SEQUENCE [LARGE SCALE GENOMIC DNA]</scope>
    <source>
        <strain evidence="2 3">DSM 53668</strain>
    </source>
</reference>
<proteinExistence type="predicted"/>
<dbReference type="EMBL" id="CP011125">
    <property type="protein sequence ID" value="AKF04417.1"/>
    <property type="molecule type" value="Genomic_DNA"/>
</dbReference>
<dbReference type="AlphaFoldDB" id="A0A0F6W0M6"/>
<dbReference type="KEGG" id="samy:DB32_001566"/>
<evidence type="ECO:0000259" key="1">
    <source>
        <dbReference type="Pfam" id="PF12146"/>
    </source>
</evidence>
<dbReference type="RefSeq" id="WP_053231762.1">
    <property type="nucleotide sequence ID" value="NZ_CP011125.1"/>
</dbReference>
<protein>
    <submittedName>
        <fullName evidence="2">Lysophospholipase</fullName>
    </submittedName>
</protein>
<dbReference type="Gene3D" id="3.40.50.1820">
    <property type="entry name" value="alpha/beta hydrolase"/>
    <property type="match status" value="1"/>
</dbReference>
<keyword evidence="3" id="KW-1185">Reference proteome</keyword>
<evidence type="ECO:0000313" key="3">
    <source>
        <dbReference type="Proteomes" id="UP000034883"/>
    </source>
</evidence>
<gene>
    <name evidence="2" type="ORF">DB32_001566</name>
</gene>
<dbReference type="InterPro" id="IPR051044">
    <property type="entry name" value="MAG_DAG_Lipase"/>
</dbReference>
<name>A0A0F6W0M6_9BACT</name>
<dbReference type="Pfam" id="PF12146">
    <property type="entry name" value="Hydrolase_4"/>
    <property type="match status" value="1"/>
</dbReference>
<dbReference type="InterPro" id="IPR022742">
    <property type="entry name" value="Hydrolase_4"/>
</dbReference>
<feature type="domain" description="Serine aminopeptidase S33" evidence="1">
    <location>
        <begin position="24"/>
        <end position="256"/>
    </location>
</feature>
<dbReference type="SUPFAM" id="SSF53474">
    <property type="entry name" value="alpha/beta-Hydrolases"/>
    <property type="match status" value="1"/>
</dbReference>
<accession>A0A0F6W0M6</accession>
<sequence>MNEEMIASADGTEIFVRSWLPPRAPRAVLAVVHGFKSHSGLYDWAGPRLAETGLAVYALDLRGHGKSGGERLYAEKMSEFTDDVDALVNLARSRHPGLAVFMLGHSAGGVVSCMYVLEHQKELAGFICESFAHEVPAPDFVLAVLKGLSHITPHAHVLKLEDEGYSRDPKFVERIKNDPLIPKIAYPALTVAEMVRADERLKQGDFEKITLPVLILHGTADRVTLPRGSERFQEKGGSKDKTLKLYPDHFHDLLNDVGREGVLADITQWIAARIPR</sequence>
<evidence type="ECO:0000313" key="2">
    <source>
        <dbReference type="EMBL" id="AKF04417.1"/>
    </source>
</evidence>
<dbReference type="PANTHER" id="PTHR11614">
    <property type="entry name" value="PHOSPHOLIPASE-RELATED"/>
    <property type="match status" value="1"/>
</dbReference>